<comment type="caution">
    <text evidence="6">The sequence shown here is derived from an EMBL/GenBank/DDBJ whole genome shotgun (WGS) entry which is preliminary data.</text>
</comment>
<dbReference type="Proteomes" id="UP000735874">
    <property type="component" value="Unassembled WGS sequence"/>
</dbReference>
<evidence type="ECO:0000313" key="7">
    <source>
        <dbReference type="Proteomes" id="UP000251314"/>
    </source>
</evidence>
<reference evidence="1" key="2">
    <citation type="submission" date="2018-10" db="EMBL/GenBank/DDBJ databases">
        <title>Effector identification in a new, highly contiguous assembly of the strawberry crown rot pathogen Phytophthora cactorum.</title>
        <authorList>
            <person name="Armitage A.D."/>
            <person name="Nellist C.F."/>
            <person name="Bates H."/>
            <person name="Vickerstaff R.J."/>
            <person name="Harrison R.J."/>
        </authorList>
    </citation>
    <scope>NUCLEOTIDE SEQUENCE</scope>
    <source>
        <strain evidence="1">15-7</strain>
        <strain evidence="2">4032</strain>
        <strain evidence="3">4040</strain>
        <strain evidence="4">P415</strain>
        <strain evidence="5">P421</strain>
    </source>
</reference>
<dbReference type="EMBL" id="MJFZ01000304">
    <property type="protein sequence ID" value="RAW31828.1"/>
    <property type="molecule type" value="Genomic_DNA"/>
</dbReference>
<evidence type="ECO:0000313" key="6">
    <source>
        <dbReference type="EMBL" id="RAW31828.1"/>
    </source>
</evidence>
<dbReference type="VEuPathDB" id="FungiDB:PC110_g11821"/>
<dbReference type="AlphaFoldDB" id="A0A329S7Z4"/>
<dbReference type="EMBL" id="RCMG01000352">
    <property type="protein sequence ID" value="KAG2855967.1"/>
    <property type="molecule type" value="Genomic_DNA"/>
</dbReference>
<organism evidence="6 7">
    <name type="scientific">Phytophthora cactorum</name>
    <dbReference type="NCBI Taxonomy" id="29920"/>
    <lineage>
        <taxon>Eukaryota</taxon>
        <taxon>Sar</taxon>
        <taxon>Stramenopiles</taxon>
        <taxon>Oomycota</taxon>
        <taxon>Peronosporomycetes</taxon>
        <taxon>Peronosporales</taxon>
        <taxon>Peronosporaceae</taxon>
        <taxon>Phytophthora</taxon>
    </lineage>
</organism>
<evidence type="ECO:0000313" key="4">
    <source>
        <dbReference type="EMBL" id="KAG2980261.1"/>
    </source>
</evidence>
<evidence type="ECO:0000313" key="1">
    <source>
        <dbReference type="EMBL" id="KAG2855967.1"/>
    </source>
</evidence>
<dbReference type="Proteomes" id="UP000251314">
    <property type="component" value="Unassembled WGS sequence"/>
</dbReference>
<reference evidence="6 7" key="1">
    <citation type="submission" date="2018-01" db="EMBL/GenBank/DDBJ databases">
        <title>Draft genome of the strawberry crown rot pathogen Phytophthora cactorum.</title>
        <authorList>
            <person name="Armitage A.D."/>
            <person name="Lysoe E."/>
            <person name="Nellist C.F."/>
            <person name="Harrison R.J."/>
            <person name="Brurberg M.B."/>
        </authorList>
    </citation>
    <scope>NUCLEOTIDE SEQUENCE [LARGE SCALE GENOMIC DNA]</scope>
    <source>
        <strain evidence="6 7">10300</strain>
    </source>
</reference>
<dbReference type="EMBL" id="RCMV01000300">
    <property type="protein sequence ID" value="KAG3219686.1"/>
    <property type="molecule type" value="Genomic_DNA"/>
</dbReference>
<name>A0A329S7Z4_9STRA</name>
<evidence type="ECO:0000313" key="2">
    <source>
        <dbReference type="EMBL" id="KAG2917360.1"/>
    </source>
</evidence>
<evidence type="ECO:0000313" key="3">
    <source>
        <dbReference type="EMBL" id="KAG2936528.1"/>
    </source>
</evidence>
<gene>
    <name evidence="6" type="ORF">PC110_g11821</name>
    <name evidence="1" type="ORF">PC113_g11971</name>
    <name evidence="2" type="ORF">PC115_g10748</name>
    <name evidence="3" type="ORF">PC117_g12037</name>
    <name evidence="4" type="ORF">PC118_g11277</name>
    <name evidence="5" type="ORF">PC129_g9535</name>
</gene>
<protein>
    <submittedName>
        <fullName evidence="6">Uncharacterized protein</fullName>
    </submittedName>
</protein>
<sequence>MSNLVQSFDAEYDKMSVPPVFWTTHSQLRAAAQTRLIDE</sequence>
<proteinExistence type="predicted"/>
<accession>A0A329S7Z4</accession>
<keyword evidence="7" id="KW-1185">Reference proteome</keyword>
<dbReference type="Proteomes" id="UP000697107">
    <property type="component" value="Unassembled WGS sequence"/>
</dbReference>
<dbReference type="EMBL" id="RCMK01000323">
    <property type="protein sequence ID" value="KAG2936528.1"/>
    <property type="molecule type" value="Genomic_DNA"/>
</dbReference>
<dbReference type="Proteomes" id="UP000736787">
    <property type="component" value="Unassembled WGS sequence"/>
</dbReference>
<dbReference type="Proteomes" id="UP000774804">
    <property type="component" value="Unassembled WGS sequence"/>
</dbReference>
<evidence type="ECO:0000313" key="5">
    <source>
        <dbReference type="EMBL" id="KAG3219686.1"/>
    </source>
</evidence>
<dbReference type="Proteomes" id="UP000760860">
    <property type="component" value="Unassembled WGS sequence"/>
</dbReference>
<dbReference type="EMBL" id="RCML01000338">
    <property type="protein sequence ID" value="KAG2980261.1"/>
    <property type="molecule type" value="Genomic_DNA"/>
</dbReference>
<dbReference type="EMBL" id="RCMI01000323">
    <property type="protein sequence ID" value="KAG2917360.1"/>
    <property type="molecule type" value="Genomic_DNA"/>
</dbReference>